<comment type="caution">
    <text evidence="5">The sequence shown here is derived from an EMBL/GenBank/DDBJ whole genome shotgun (WGS) entry which is preliminary data.</text>
</comment>
<proteinExistence type="predicted"/>
<dbReference type="RefSeq" id="WP_119585232.1">
    <property type="nucleotide sequence ID" value="NZ_CAWODQ010000012.1"/>
</dbReference>
<accession>A0A418NUQ3</accession>
<evidence type="ECO:0000259" key="4">
    <source>
        <dbReference type="PROSITE" id="PS51118"/>
    </source>
</evidence>
<dbReference type="InterPro" id="IPR036390">
    <property type="entry name" value="WH_DNA-bd_sf"/>
</dbReference>
<evidence type="ECO:0000313" key="5">
    <source>
        <dbReference type="EMBL" id="RIV87625.1"/>
    </source>
</evidence>
<dbReference type="GO" id="GO:0003677">
    <property type="term" value="F:DNA binding"/>
    <property type="evidence" value="ECO:0007669"/>
    <property type="project" value="UniProtKB-KW"/>
</dbReference>
<dbReference type="SUPFAM" id="SSF46785">
    <property type="entry name" value="Winged helix' DNA-binding domain"/>
    <property type="match status" value="1"/>
</dbReference>
<evidence type="ECO:0000256" key="1">
    <source>
        <dbReference type="ARBA" id="ARBA00023015"/>
    </source>
</evidence>
<name>A0A418NUQ3_9SPHN</name>
<dbReference type="AlphaFoldDB" id="A0A418NUQ3"/>
<protein>
    <submittedName>
        <fullName evidence="5">Transcriptional regulator</fullName>
    </submittedName>
</protein>
<dbReference type="PANTHER" id="PTHR33204:SF18">
    <property type="entry name" value="TRANSCRIPTIONAL REGULATORY PROTEIN"/>
    <property type="match status" value="1"/>
</dbReference>
<dbReference type="PANTHER" id="PTHR33204">
    <property type="entry name" value="TRANSCRIPTIONAL REGULATOR, MARR FAMILY"/>
    <property type="match status" value="1"/>
</dbReference>
<evidence type="ECO:0000256" key="2">
    <source>
        <dbReference type="ARBA" id="ARBA00023125"/>
    </source>
</evidence>
<feature type="domain" description="HTH hxlR-type" evidence="4">
    <location>
        <begin position="21"/>
        <end position="119"/>
    </location>
</feature>
<dbReference type="PROSITE" id="PS51118">
    <property type="entry name" value="HTH_HXLR"/>
    <property type="match status" value="1"/>
</dbReference>
<keyword evidence="6" id="KW-1185">Reference proteome</keyword>
<organism evidence="5 6">
    <name type="scientific">Aurantiacibacter zhengii</name>
    <dbReference type="NCBI Taxonomy" id="2307003"/>
    <lineage>
        <taxon>Bacteria</taxon>
        <taxon>Pseudomonadati</taxon>
        <taxon>Pseudomonadota</taxon>
        <taxon>Alphaproteobacteria</taxon>
        <taxon>Sphingomonadales</taxon>
        <taxon>Erythrobacteraceae</taxon>
        <taxon>Aurantiacibacter</taxon>
    </lineage>
</organism>
<dbReference type="InterPro" id="IPR036388">
    <property type="entry name" value="WH-like_DNA-bd_sf"/>
</dbReference>
<gene>
    <name evidence="5" type="ORF">D2V07_04585</name>
</gene>
<dbReference type="EMBL" id="QXFL01000002">
    <property type="protein sequence ID" value="RIV87625.1"/>
    <property type="molecule type" value="Genomic_DNA"/>
</dbReference>
<evidence type="ECO:0000256" key="3">
    <source>
        <dbReference type="ARBA" id="ARBA00023163"/>
    </source>
</evidence>
<dbReference type="Proteomes" id="UP000286576">
    <property type="component" value="Unassembled WGS sequence"/>
</dbReference>
<sequence>MKLQKETKKDLAHGKWYGDACGTAFGLEVLGERWSMLVVRELMLGARRFSDLRASLPGISAKVLTERLETLAVWGVLERKQTPPPASVQVYELTEWGYAADKAINELGRWAARSCHHDPNLPLSASSLMASMRTMQLPALADAPDMTIGFDLGGEAYQATVREGQFSTRRVAEACGDAVLRASSARPVAGALYSGMTLEMLEAEAGLVIEGDRALAKRFTTMFALPPKLDASGD</sequence>
<evidence type="ECO:0000313" key="6">
    <source>
        <dbReference type="Proteomes" id="UP000286576"/>
    </source>
</evidence>
<keyword evidence="2" id="KW-0238">DNA-binding</keyword>
<dbReference type="InterPro" id="IPR002577">
    <property type="entry name" value="HTH_HxlR"/>
</dbReference>
<keyword evidence="3" id="KW-0804">Transcription</keyword>
<dbReference type="OrthoDB" id="9782219at2"/>
<keyword evidence="1" id="KW-0805">Transcription regulation</keyword>
<dbReference type="Pfam" id="PF01638">
    <property type="entry name" value="HxlR"/>
    <property type="match status" value="1"/>
</dbReference>
<dbReference type="Gene3D" id="1.10.10.10">
    <property type="entry name" value="Winged helix-like DNA-binding domain superfamily/Winged helix DNA-binding domain"/>
    <property type="match status" value="1"/>
</dbReference>
<reference evidence="5 6" key="1">
    <citation type="submission" date="2018-08" db="EMBL/GenBank/DDBJ databases">
        <title>Erythrobacter zhengii sp.nov., a bacterium isolated from deep-sea sediment.</title>
        <authorList>
            <person name="Fang C."/>
            <person name="Wu Y.-H."/>
            <person name="Sun C."/>
            <person name="Wang H."/>
            <person name="Cheng H."/>
            <person name="Meng F.-X."/>
            <person name="Wang C.-S."/>
            <person name="Xu X.-W."/>
        </authorList>
    </citation>
    <scope>NUCLEOTIDE SEQUENCE [LARGE SCALE GENOMIC DNA]</scope>
    <source>
        <strain evidence="5 6">V18</strain>
    </source>
</reference>